<dbReference type="EMBL" id="DRWN01000065">
    <property type="protein sequence ID" value="HHK69006.1"/>
    <property type="molecule type" value="Genomic_DNA"/>
</dbReference>
<sequence length="330" mass="35631">MPKSRTILLVGVIVVVLAVAGFFAYTTLTRPPEKVAISIATGGVGGVYNPLGGAFASLWTKHLGPRVTVTAETTTASVDNLRLLRDGKVELALTLPDTAYDAFNAKGAFNGSKVEVRTIAVLYNNYLHIVTVEGKGISKVEDLKGKRVSVGAPGSGTEVIALRVLRAAGIDPDKDITKERLGVRESADALKDGKIDAFFWSGGLPTAAVTELAATPGLKIKLIPHPEVVEKLTQTFGPIYFVDKIPKGTYAGQDSDVEVLVATNLLVAHARMPEWLAYELTKTLFDNLNEIMGAHAVVKDIKLDYQKSGFSPIPFHEGAIRYYREKNVWK</sequence>
<dbReference type="NCBIfam" id="TIGR02122">
    <property type="entry name" value="TRAP_TAXI"/>
    <property type="match status" value="1"/>
</dbReference>
<accession>A0A7C5Q8U9</accession>
<name>A0A7C5Q8U9_CALS0</name>
<dbReference type="InterPro" id="IPR011852">
    <property type="entry name" value="TRAP_TAXI"/>
</dbReference>
<dbReference type="PANTHER" id="PTHR42941">
    <property type="entry name" value="SLL1037 PROTEIN"/>
    <property type="match status" value="1"/>
</dbReference>
<protein>
    <submittedName>
        <fullName evidence="1">TAXI family TRAP transporter solute-binding subunit</fullName>
    </submittedName>
</protein>
<gene>
    <name evidence="1" type="ORF">ENM11_07675</name>
</gene>
<dbReference type="SUPFAM" id="SSF53850">
    <property type="entry name" value="Periplasmic binding protein-like II"/>
    <property type="match status" value="1"/>
</dbReference>
<evidence type="ECO:0000313" key="1">
    <source>
        <dbReference type="EMBL" id="HHK69006.1"/>
    </source>
</evidence>
<organism evidence="1">
    <name type="scientific">Caldiarchaeum subterraneum</name>
    <dbReference type="NCBI Taxonomy" id="311458"/>
    <lineage>
        <taxon>Archaea</taxon>
        <taxon>Nitrososphaerota</taxon>
        <taxon>Candidatus Caldarchaeales</taxon>
        <taxon>Candidatus Caldarchaeaceae</taxon>
        <taxon>Candidatus Caldarchaeum</taxon>
    </lineage>
</organism>
<proteinExistence type="predicted"/>
<dbReference type="Gene3D" id="3.40.190.10">
    <property type="entry name" value="Periplasmic binding protein-like II"/>
    <property type="match status" value="2"/>
</dbReference>
<dbReference type="PANTHER" id="PTHR42941:SF1">
    <property type="entry name" value="SLL1037 PROTEIN"/>
    <property type="match status" value="1"/>
</dbReference>
<dbReference type="CDD" id="cd13569">
    <property type="entry name" value="PBP2_TAXI_TRAP_like_1"/>
    <property type="match status" value="1"/>
</dbReference>
<comment type="caution">
    <text evidence="1">The sequence shown here is derived from an EMBL/GenBank/DDBJ whole genome shotgun (WGS) entry which is preliminary data.</text>
</comment>
<dbReference type="AlphaFoldDB" id="A0A7C5Q8U9"/>
<dbReference type="Pfam" id="PF16868">
    <property type="entry name" value="NMT1_3"/>
    <property type="match status" value="1"/>
</dbReference>
<reference evidence="1" key="1">
    <citation type="journal article" date="2020" name="mSystems">
        <title>Genome- and Community-Level Interaction Insights into Carbon Utilization and Element Cycling Functions of Hydrothermarchaeota in Hydrothermal Sediment.</title>
        <authorList>
            <person name="Zhou Z."/>
            <person name="Liu Y."/>
            <person name="Xu W."/>
            <person name="Pan J."/>
            <person name="Luo Z.H."/>
            <person name="Li M."/>
        </authorList>
    </citation>
    <scope>NUCLEOTIDE SEQUENCE [LARGE SCALE GENOMIC DNA]</scope>
    <source>
        <strain evidence="1">SpSt-1056</strain>
    </source>
</reference>